<comment type="function">
    <text evidence="1 13">Catalyzes the synthesis of the hydroxymethylpyrimidine phosphate (HMP-P) moiety of thiamine from aminoimidazole ribotide (AIR) in a radical S-adenosyl-L-methionine (SAM)-dependent reaction.</text>
</comment>
<feature type="coiled-coil region" evidence="14">
    <location>
        <begin position="588"/>
        <end position="615"/>
    </location>
</feature>
<evidence type="ECO:0000259" key="15">
    <source>
        <dbReference type="Pfam" id="PF13667"/>
    </source>
</evidence>
<dbReference type="FunFam" id="3.20.20.540:FF:000001">
    <property type="entry name" value="Phosphomethylpyrimidine synthase"/>
    <property type="match status" value="1"/>
</dbReference>
<keyword evidence="14" id="KW-0175">Coiled coil</keyword>
<keyword evidence="6 13" id="KW-0862">Zinc</keyword>
<comment type="similarity">
    <text evidence="12 13">Belongs to the ThiC family.</text>
</comment>
<dbReference type="Gene3D" id="6.10.250.620">
    <property type="match status" value="1"/>
</dbReference>
<evidence type="ECO:0000256" key="10">
    <source>
        <dbReference type="ARBA" id="ARBA00023239"/>
    </source>
</evidence>
<evidence type="ECO:0000256" key="3">
    <source>
        <dbReference type="ARBA" id="ARBA00022485"/>
    </source>
</evidence>
<dbReference type="PANTHER" id="PTHR30557">
    <property type="entry name" value="THIAMINE BIOSYNTHESIS PROTEIN THIC"/>
    <property type="match status" value="1"/>
</dbReference>
<evidence type="ECO:0000256" key="11">
    <source>
        <dbReference type="ARBA" id="ARBA00050218"/>
    </source>
</evidence>
<dbReference type="NCBIfam" id="TIGR00190">
    <property type="entry name" value="thiC"/>
    <property type="match status" value="1"/>
</dbReference>
<evidence type="ECO:0000256" key="12">
    <source>
        <dbReference type="ARBA" id="ARBA00061546"/>
    </source>
</evidence>
<evidence type="ECO:0000256" key="8">
    <source>
        <dbReference type="ARBA" id="ARBA00023004"/>
    </source>
</evidence>
<accession>A0A7Z0N7K9</accession>
<dbReference type="Pfam" id="PF13667">
    <property type="entry name" value="ThiC-associated"/>
    <property type="match status" value="1"/>
</dbReference>
<evidence type="ECO:0000256" key="6">
    <source>
        <dbReference type="ARBA" id="ARBA00022833"/>
    </source>
</evidence>
<dbReference type="SFLD" id="SFLDG01114">
    <property type="entry name" value="phosphomethylpyrimidine_syntha"/>
    <property type="match status" value="1"/>
</dbReference>
<comment type="subunit">
    <text evidence="13">Homodimer.</text>
</comment>
<feature type="binding site" evidence="13">
    <location>
        <position position="314"/>
    </location>
    <ligand>
        <name>substrate</name>
    </ligand>
</feature>
<dbReference type="InterPro" id="IPR037509">
    <property type="entry name" value="ThiC"/>
</dbReference>
<evidence type="ECO:0000313" key="16">
    <source>
        <dbReference type="EMBL" id="NYT73030.1"/>
    </source>
</evidence>
<dbReference type="NCBIfam" id="NF009895">
    <property type="entry name" value="PRK13352.1"/>
    <property type="match status" value="1"/>
</dbReference>
<feature type="binding site" evidence="13">
    <location>
        <position position="570"/>
    </location>
    <ligand>
        <name>[4Fe-4S] cluster</name>
        <dbReference type="ChEBI" id="CHEBI:49883"/>
        <note>4Fe-4S-S-AdoMet</note>
    </ligand>
</feature>
<proteinExistence type="inferred from homology"/>
<comment type="pathway">
    <text evidence="2 13">Cofactor biosynthesis; thiamine diphosphate biosynthesis.</text>
</comment>
<feature type="binding site" evidence="13">
    <location>
        <begin position="334"/>
        <end position="336"/>
    </location>
    <ligand>
        <name>substrate</name>
    </ligand>
</feature>
<comment type="catalytic activity">
    <reaction evidence="11 13">
        <text>5-amino-1-(5-phospho-beta-D-ribosyl)imidazole + S-adenosyl-L-methionine = 4-amino-2-methyl-5-(phosphooxymethyl)pyrimidine + CO + 5'-deoxyadenosine + formate + L-methionine + 3 H(+)</text>
        <dbReference type="Rhea" id="RHEA:24840"/>
        <dbReference type="ChEBI" id="CHEBI:15378"/>
        <dbReference type="ChEBI" id="CHEBI:15740"/>
        <dbReference type="ChEBI" id="CHEBI:17245"/>
        <dbReference type="ChEBI" id="CHEBI:17319"/>
        <dbReference type="ChEBI" id="CHEBI:57844"/>
        <dbReference type="ChEBI" id="CHEBI:58354"/>
        <dbReference type="ChEBI" id="CHEBI:59789"/>
        <dbReference type="ChEBI" id="CHEBI:137981"/>
        <dbReference type="EC" id="4.1.99.17"/>
    </reaction>
</comment>
<evidence type="ECO:0000256" key="7">
    <source>
        <dbReference type="ARBA" id="ARBA00022977"/>
    </source>
</evidence>
<sequence>MDAAAIQPLPASRKVYIEGSQPDIRVPFREITLSPTKTTGIDEENPPLLVYDTSGPYTDPDAQIDLRRGLPALRRAWIEARDDTEFLTGPTSDYGNRRANDPTLAQLRFDLTRTPRRAKAGKNVTQLHYARQGIITPEMEFIALRENQRRQALGTAEVERILGHQHKGQSFGASLPEEITPEFVRDEVARGRAIIPNNINHPESEPMIIGRNFLVKINGNLGNSAVTSSIEEEVDKMTWGIRWGADTIMDLSTGQNIHETREWILRNSPVPIGTVPIYQALEKVKGVAEDLTWEVFRDTLIEQAEQGVDYFTIHAGVLLRYVPLTAKRVTGIVSRGGSIMAKWCLYHHQESFLYTHFEEICEICKQYDVAFSLGDGLRPGSVADANDEAQMAELKTLGELTHIAWKHDVQVMIEGPGHVPMHLVKENMDKQLEYCDEAPFYTLGPLVTDIAPGYDHITSGIGAAMIGWFGCAMLCYVTPKEHLGLPNKDDVKTGIITYKIAAHAADLAKGHPAAQRRDNALSKARFEFRWEDQFNLGLDPDTAREYHDETLPKDSAKVAHFCSMCGPKFCSMKISQEVRDYANEHGLNGDQEAVMKGMEEQAEKFRNKGSELYQEV</sequence>
<feature type="domain" description="ThiC-associated" evidence="15">
    <location>
        <begin position="8"/>
        <end position="85"/>
    </location>
</feature>
<feature type="binding site" evidence="13">
    <location>
        <position position="414"/>
    </location>
    <ligand>
        <name>substrate</name>
    </ligand>
</feature>
<comment type="caution">
    <text evidence="16">The sequence shown here is derived from an EMBL/GenBank/DDBJ whole genome shotgun (WGS) entry which is preliminary data.</text>
</comment>
<dbReference type="Gene3D" id="3.20.20.540">
    <property type="entry name" value="Radical SAM ThiC family, central domain"/>
    <property type="match status" value="1"/>
</dbReference>
<evidence type="ECO:0000256" key="1">
    <source>
        <dbReference type="ARBA" id="ARBA00003175"/>
    </source>
</evidence>
<keyword evidence="8 13" id="KW-0408">Iron</keyword>
<feature type="binding site" evidence="13">
    <location>
        <begin position="375"/>
        <end position="378"/>
    </location>
    <ligand>
        <name>substrate</name>
    </ligand>
</feature>
<feature type="binding site" evidence="13">
    <location>
        <position position="418"/>
    </location>
    <ligand>
        <name>Zn(2+)</name>
        <dbReference type="ChEBI" id="CHEBI:29105"/>
    </ligand>
</feature>
<dbReference type="AlphaFoldDB" id="A0A7Z0N7K9"/>
<feature type="binding site" evidence="13">
    <location>
        <position position="220"/>
    </location>
    <ligand>
        <name>substrate</name>
    </ligand>
</feature>
<dbReference type="GO" id="GO:0005829">
    <property type="term" value="C:cytosol"/>
    <property type="evidence" value="ECO:0007669"/>
    <property type="project" value="TreeGrafter"/>
</dbReference>
<comment type="cofactor">
    <cofactor evidence="13">
        <name>[4Fe-4S] cluster</name>
        <dbReference type="ChEBI" id="CHEBI:49883"/>
    </cofactor>
    <text evidence="13">Binds 1 [4Fe-4S] cluster per subunit. The cluster is coordinated with 3 cysteines and an exchangeable S-adenosyl-L-methionine.</text>
</comment>
<dbReference type="GO" id="GO:0051539">
    <property type="term" value="F:4 iron, 4 sulfur cluster binding"/>
    <property type="evidence" value="ECO:0007669"/>
    <property type="project" value="UniProtKB-KW"/>
</dbReference>
<evidence type="ECO:0000313" key="17">
    <source>
        <dbReference type="Proteomes" id="UP000520876"/>
    </source>
</evidence>
<dbReference type="InterPro" id="IPR025747">
    <property type="entry name" value="ThiC-associated_dom"/>
</dbReference>
<gene>
    <name evidence="13 16" type="primary">thiC</name>
    <name evidence="16" type="ORF">HZU72_11395</name>
</gene>
<dbReference type="InterPro" id="IPR038521">
    <property type="entry name" value="ThiC/Bza_core_dom"/>
</dbReference>
<feature type="binding site" evidence="13">
    <location>
        <position position="441"/>
    </location>
    <ligand>
        <name>substrate</name>
    </ligand>
</feature>
<dbReference type="EC" id="4.1.99.17" evidence="13"/>
<keyword evidence="9 13" id="KW-0411">Iron-sulfur</keyword>
<dbReference type="SFLD" id="SFLDF00407">
    <property type="entry name" value="phosphomethylpyrimidine_syntha"/>
    <property type="match status" value="1"/>
</dbReference>
<dbReference type="NCBIfam" id="NF006763">
    <property type="entry name" value="PRK09284.1"/>
    <property type="match status" value="1"/>
</dbReference>
<organism evidence="16 17">
    <name type="scientific">Vreelandella sedimenti</name>
    <dbReference type="NCBI Taxonomy" id="2729618"/>
    <lineage>
        <taxon>Bacteria</taxon>
        <taxon>Pseudomonadati</taxon>
        <taxon>Pseudomonadota</taxon>
        <taxon>Gammaproteobacteria</taxon>
        <taxon>Oceanospirillales</taxon>
        <taxon>Halomonadaceae</taxon>
        <taxon>Vreelandella</taxon>
    </lineage>
</organism>
<keyword evidence="5 13" id="KW-0479">Metal-binding</keyword>
<keyword evidence="4 13" id="KW-0949">S-adenosyl-L-methionine</keyword>
<feature type="binding site" evidence="13">
    <location>
        <position position="278"/>
    </location>
    <ligand>
        <name>substrate</name>
    </ligand>
</feature>
<evidence type="ECO:0000256" key="9">
    <source>
        <dbReference type="ARBA" id="ARBA00023014"/>
    </source>
</evidence>
<evidence type="ECO:0000256" key="4">
    <source>
        <dbReference type="ARBA" id="ARBA00022691"/>
    </source>
</evidence>
<dbReference type="HAMAP" id="MF_00089">
    <property type="entry name" value="ThiC"/>
    <property type="match status" value="1"/>
</dbReference>
<feature type="binding site" evidence="13">
    <location>
        <position position="249"/>
    </location>
    <ligand>
        <name>substrate</name>
    </ligand>
</feature>
<dbReference type="PANTHER" id="PTHR30557:SF1">
    <property type="entry name" value="PHOSPHOMETHYLPYRIMIDINE SYNTHASE, CHLOROPLASTIC"/>
    <property type="match status" value="1"/>
</dbReference>
<dbReference type="SFLD" id="SFLDS00113">
    <property type="entry name" value="Radical_SAM_Phosphomethylpyrim"/>
    <property type="match status" value="1"/>
</dbReference>
<keyword evidence="7 13" id="KW-0784">Thiamine biosynthesis</keyword>
<dbReference type="GO" id="GO:0009229">
    <property type="term" value="P:thiamine diphosphate biosynthetic process"/>
    <property type="evidence" value="ECO:0007669"/>
    <property type="project" value="UniProtKB-UniRule"/>
</dbReference>
<dbReference type="GO" id="GO:0070284">
    <property type="term" value="F:phosphomethylpyrimidine synthase activity"/>
    <property type="evidence" value="ECO:0007669"/>
    <property type="project" value="UniProtKB-EC"/>
</dbReference>
<reference evidence="16 17" key="1">
    <citation type="submission" date="2020-07" db="EMBL/GenBank/DDBJ databases">
        <title>Halomonas sp. QX-2 draft genome sequence.</title>
        <authorList>
            <person name="Qiu X."/>
        </authorList>
    </citation>
    <scope>NUCLEOTIDE SEQUENCE [LARGE SCALE GENOMIC DNA]</scope>
    <source>
        <strain evidence="16 17">QX-2</strain>
    </source>
</reference>
<dbReference type="UniPathway" id="UPA00060"/>
<keyword evidence="10 13" id="KW-0456">Lyase</keyword>
<dbReference type="InterPro" id="IPR002817">
    <property type="entry name" value="ThiC/BzaA/B"/>
</dbReference>
<feature type="binding site" evidence="13">
    <location>
        <position position="482"/>
    </location>
    <ligand>
        <name>Zn(2+)</name>
        <dbReference type="ChEBI" id="CHEBI:29105"/>
    </ligand>
</feature>
<keyword evidence="17" id="KW-1185">Reference proteome</keyword>
<feature type="binding site" evidence="13">
    <location>
        <position position="565"/>
    </location>
    <ligand>
        <name>[4Fe-4S] cluster</name>
        <dbReference type="ChEBI" id="CHEBI:49883"/>
        <note>4Fe-4S-S-AdoMet</note>
    </ligand>
</feature>
<evidence type="ECO:0000256" key="13">
    <source>
        <dbReference type="HAMAP-Rule" id="MF_00089"/>
    </source>
</evidence>
<dbReference type="Pfam" id="PF01964">
    <property type="entry name" value="ThiC_Rad_SAM"/>
    <property type="match status" value="1"/>
</dbReference>
<evidence type="ECO:0000256" key="2">
    <source>
        <dbReference type="ARBA" id="ARBA00004948"/>
    </source>
</evidence>
<evidence type="ECO:0000256" key="14">
    <source>
        <dbReference type="SAM" id="Coils"/>
    </source>
</evidence>
<keyword evidence="3 13" id="KW-0004">4Fe-4S</keyword>
<name>A0A7Z0N7K9_9GAMM</name>
<dbReference type="GO" id="GO:0009228">
    <property type="term" value="P:thiamine biosynthetic process"/>
    <property type="evidence" value="ECO:0007669"/>
    <property type="project" value="UniProtKB-UniRule"/>
</dbReference>
<dbReference type="EMBL" id="JACCGK010000009">
    <property type="protein sequence ID" value="NYT73030.1"/>
    <property type="molecule type" value="Genomic_DNA"/>
</dbReference>
<dbReference type="Proteomes" id="UP000520876">
    <property type="component" value="Unassembled WGS sequence"/>
</dbReference>
<evidence type="ECO:0000256" key="5">
    <source>
        <dbReference type="ARBA" id="ARBA00022723"/>
    </source>
</evidence>
<feature type="binding site" evidence="13">
    <location>
        <position position="562"/>
    </location>
    <ligand>
        <name>[4Fe-4S] cluster</name>
        <dbReference type="ChEBI" id="CHEBI:49883"/>
        <note>4Fe-4S-S-AdoMet</note>
    </ligand>
</feature>
<dbReference type="GO" id="GO:0008270">
    <property type="term" value="F:zinc ion binding"/>
    <property type="evidence" value="ECO:0007669"/>
    <property type="project" value="UniProtKB-UniRule"/>
</dbReference>
<protein>
    <recommendedName>
        <fullName evidence="13">Phosphomethylpyrimidine synthase</fullName>
        <ecNumber evidence="13">4.1.99.17</ecNumber>
    </recommendedName>
    <alternativeName>
        <fullName evidence="13">Hydroxymethylpyrimidine phosphate synthase</fullName>
        <shortName evidence="13">HMP-P synthase</shortName>
        <shortName evidence="13">HMP-phosphate synthase</shortName>
        <shortName evidence="13">HMPP synthase</shortName>
    </alternativeName>
    <alternativeName>
        <fullName evidence="13">Thiamine biosynthesis protein ThiC</fullName>
    </alternativeName>
</protein>